<proteinExistence type="predicted"/>
<keyword evidence="3" id="KW-1185">Reference proteome</keyword>
<keyword evidence="1" id="KW-0812">Transmembrane</keyword>
<sequence length="74" mass="8315">MIRMIAWAYLGVGAYFSYLMAVQMFNRSLAHAQLLSNAELLKAFMDAIGYFAFYLTANPLSIFALLAIVTLSKR</sequence>
<organism evidence="2 3">
    <name type="scientific">Allorhodopirellula heiligendammensis</name>
    <dbReference type="NCBI Taxonomy" id="2714739"/>
    <lineage>
        <taxon>Bacteria</taxon>
        <taxon>Pseudomonadati</taxon>
        <taxon>Planctomycetota</taxon>
        <taxon>Planctomycetia</taxon>
        <taxon>Pirellulales</taxon>
        <taxon>Pirellulaceae</taxon>
        <taxon>Allorhodopirellula</taxon>
    </lineage>
</organism>
<feature type="transmembrane region" description="Helical" evidence="1">
    <location>
        <begin position="48"/>
        <end position="71"/>
    </location>
</feature>
<gene>
    <name evidence="2" type="ORF">Poly21_39240</name>
</gene>
<dbReference type="Proteomes" id="UP000319908">
    <property type="component" value="Unassembled WGS sequence"/>
</dbReference>
<name>A0A5C6BXV1_9BACT</name>
<comment type="caution">
    <text evidence="2">The sequence shown here is derived from an EMBL/GenBank/DDBJ whole genome shotgun (WGS) entry which is preliminary data.</text>
</comment>
<dbReference type="RefSeq" id="WP_146408309.1">
    <property type="nucleotide sequence ID" value="NZ_SJPU01000002.1"/>
</dbReference>
<keyword evidence="1" id="KW-0472">Membrane</keyword>
<dbReference type="EMBL" id="SJPU01000002">
    <property type="protein sequence ID" value="TWU16718.1"/>
    <property type="molecule type" value="Genomic_DNA"/>
</dbReference>
<evidence type="ECO:0000256" key="1">
    <source>
        <dbReference type="SAM" id="Phobius"/>
    </source>
</evidence>
<accession>A0A5C6BXV1</accession>
<evidence type="ECO:0000313" key="3">
    <source>
        <dbReference type="Proteomes" id="UP000319908"/>
    </source>
</evidence>
<protein>
    <submittedName>
        <fullName evidence="2">Uncharacterized protein</fullName>
    </submittedName>
</protein>
<keyword evidence="1" id="KW-1133">Transmembrane helix</keyword>
<reference evidence="2 3" key="1">
    <citation type="journal article" date="2020" name="Antonie Van Leeuwenhoek">
        <title>Rhodopirellula heiligendammensis sp. nov., Rhodopirellula pilleata sp. nov., and Rhodopirellula solitaria sp. nov. isolated from natural or artificial marine surfaces in Northern Germany and California, USA, and emended description of the genus Rhodopirellula.</title>
        <authorList>
            <person name="Kallscheuer N."/>
            <person name="Wiegand S."/>
            <person name="Jogler M."/>
            <person name="Boedeker C."/>
            <person name="Peeters S.H."/>
            <person name="Rast P."/>
            <person name="Heuer A."/>
            <person name="Jetten M.S.M."/>
            <person name="Rohde M."/>
            <person name="Jogler C."/>
        </authorList>
    </citation>
    <scope>NUCLEOTIDE SEQUENCE [LARGE SCALE GENOMIC DNA]</scope>
    <source>
        <strain evidence="2 3">Poly21</strain>
    </source>
</reference>
<dbReference type="AlphaFoldDB" id="A0A5C6BXV1"/>
<evidence type="ECO:0000313" key="2">
    <source>
        <dbReference type="EMBL" id="TWU16718.1"/>
    </source>
</evidence>